<name>A0A5J6WVI1_9GAMM</name>
<comment type="function">
    <text evidence="4 5">Required for flagellar hook formation. May act as a scaffolding protein.</text>
</comment>
<comment type="similarity">
    <text evidence="1 5">Belongs to the FlgD family.</text>
</comment>
<evidence type="ECO:0000313" key="9">
    <source>
        <dbReference type="Proteomes" id="UP000594034"/>
    </source>
</evidence>
<evidence type="ECO:0000313" key="8">
    <source>
        <dbReference type="EMBL" id="QFI54221.1"/>
    </source>
</evidence>
<dbReference type="OrthoDB" id="9785233at2"/>
<dbReference type="Pfam" id="PF13860">
    <property type="entry name" value="FlgD_ig"/>
    <property type="match status" value="1"/>
</dbReference>
<reference evidence="8 9" key="1">
    <citation type="submission" date="2019-05" db="EMBL/GenBank/DDBJ databases">
        <title>OXA-830, a novel chromosomally encoded expanded-spectrum class D beta-lactamase in Aeromonas simiae.</title>
        <authorList>
            <person name="Zhou W."/>
            <person name="Chen Q."/>
        </authorList>
    </citation>
    <scope>NUCLEOTIDE SEQUENCE [LARGE SCALE GENOMIC DNA]</scope>
    <source>
        <strain evidence="8 9">A6</strain>
    </source>
</reference>
<accession>A0A5J6WVI1</accession>
<dbReference type="GO" id="GO:0044781">
    <property type="term" value="P:bacterial-type flagellum organization"/>
    <property type="evidence" value="ECO:0007669"/>
    <property type="project" value="UniProtKB-UniRule"/>
</dbReference>
<sequence>MVDSVNSTTSAAASQSSTATATKSLDQAGFFQLLTTQLSYQDPFKPVENAEMLSQMTSMTTADGISNLSKQMESLNSVMTSSQALQASAMVGQNVLLPYNTGYLENGGKVNGVIPITDTTSYLKVTVQDASGQVIKEIPIDGEHSKNVNFSWDGTDKSGNPVKEGAYTFKVTGTIDNKSESLNACVYGKVSSVTLGNSTNPTVVKVNGLGGYYLSDILEIAGTSA</sequence>
<keyword evidence="8" id="KW-0282">Flagellum</keyword>
<dbReference type="Pfam" id="PF03963">
    <property type="entry name" value="FlgD"/>
    <property type="match status" value="1"/>
</dbReference>
<evidence type="ECO:0000259" key="6">
    <source>
        <dbReference type="Pfam" id="PF13860"/>
    </source>
</evidence>
<keyword evidence="8" id="KW-0969">Cilium</keyword>
<organism evidence="8 9">
    <name type="scientific">Aeromonas simiae</name>
    <dbReference type="NCBI Taxonomy" id="218936"/>
    <lineage>
        <taxon>Bacteria</taxon>
        <taxon>Pseudomonadati</taxon>
        <taxon>Pseudomonadota</taxon>
        <taxon>Gammaproteobacteria</taxon>
        <taxon>Aeromonadales</taxon>
        <taxon>Aeromonadaceae</taxon>
        <taxon>Aeromonas</taxon>
    </lineage>
</organism>
<feature type="domain" description="FlgD Tudor-like" evidence="7">
    <location>
        <begin position="82"/>
        <end position="217"/>
    </location>
</feature>
<keyword evidence="8" id="KW-0966">Cell projection</keyword>
<keyword evidence="3 5" id="KW-1005">Bacterial flagellum biogenesis</keyword>
<dbReference type="EMBL" id="CP040449">
    <property type="protein sequence ID" value="QFI54221.1"/>
    <property type="molecule type" value="Genomic_DNA"/>
</dbReference>
<evidence type="ECO:0000256" key="1">
    <source>
        <dbReference type="ARBA" id="ARBA00010577"/>
    </source>
</evidence>
<protein>
    <recommendedName>
        <fullName evidence="2 5">Basal-body rod modification protein FlgD</fullName>
    </recommendedName>
</protein>
<evidence type="ECO:0000256" key="5">
    <source>
        <dbReference type="RuleBase" id="RU362076"/>
    </source>
</evidence>
<proteinExistence type="inferred from homology"/>
<evidence type="ECO:0000256" key="3">
    <source>
        <dbReference type="ARBA" id="ARBA00022795"/>
    </source>
</evidence>
<gene>
    <name evidence="8" type="ORF">FE240_05650</name>
</gene>
<feature type="domain" description="FlgD/Vpr Ig-like" evidence="6">
    <location>
        <begin position="107"/>
        <end position="174"/>
    </location>
</feature>
<dbReference type="InterPro" id="IPR025963">
    <property type="entry name" value="FLgD_Tudor"/>
</dbReference>
<dbReference type="InterPro" id="IPR025965">
    <property type="entry name" value="FlgD/Vpr_Ig-like"/>
</dbReference>
<dbReference type="Gene3D" id="2.60.40.4070">
    <property type="match status" value="1"/>
</dbReference>
<evidence type="ECO:0000256" key="2">
    <source>
        <dbReference type="ARBA" id="ARBA00016013"/>
    </source>
</evidence>
<dbReference type="AlphaFoldDB" id="A0A5J6WVI1"/>
<dbReference type="Pfam" id="PF13861">
    <property type="entry name" value="FLgD_tudor"/>
    <property type="match status" value="1"/>
</dbReference>
<evidence type="ECO:0000256" key="4">
    <source>
        <dbReference type="ARBA" id="ARBA00024746"/>
    </source>
</evidence>
<dbReference type="Gene3D" id="2.30.30.910">
    <property type="match status" value="1"/>
</dbReference>
<evidence type="ECO:0000259" key="7">
    <source>
        <dbReference type="Pfam" id="PF13861"/>
    </source>
</evidence>
<dbReference type="Proteomes" id="UP000594034">
    <property type="component" value="Chromosome"/>
</dbReference>
<dbReference type="KEGG" id="asim:FE240_05650"/>
<keyword evidence="9" id="KW-1185">Reference proteome</keyword>
<dbReference type="InterPro" id="IPR005648">
    <property type="entry name" value="FlgD"/>
</dbReference>
<dbReference type="RefSeq" id="WP_042045718.1">
    <property type="nucleotide sequence ID" value="NZ_CDBY01000034.1"/>
</dbReference>